<proteinExistence type="predicted"/>
<dbReference type="Proteomes" id="UP000712281">
    <property type="component" value="Unassembled WGS sequence"/>
</dbReference>
<evidence type="ECO:0000313" key="2">
    <source>
        <dbReference type="Proteomes" id="UP000712281"/>
    </source>
</evidence>
<protein>
    <submittedName>
        <fullName evidence="1">Uncharacterized protein</fullName>
    </submittedName>
</protein>
<gene>
    <name evidence="1" type="ORF">F2Q68_00021443</name>
</gene>
<reference evidence="1" key="1">
    <citation type="submission" date="2019-12" db="EMBL/GenBank/DDBJ databases">
        <title>Genome sequencing and annotation of Brassica cretica.</title>
        <authorList>
            <person name="Studholme D.J."/>
            <person name="Sarris P.F."/>
        </authorList>
    </citation>
    <scope>NUCLEOTIDE SEQUENCE</scope>
    <source>
        <strain evidence="1">PFS-001/15</strain>
        <tissue evidence="1">Leaf</tissue>
    </source>
</reference>
<organism evidence="1 2">
    <name type="scientific">Brassica cretica</name>
    <name type="common">Mustard</name>
    <dbReference type="NCBI Taxonomy" id="69181"/>
    <lineage>
        <taxon>Eukaryota</taxon>
        <taxon>Viridiplantae</taxon>
        <taxon>Streptophyta</taxon>
        <taxon>Embryophyta</taxon>
        <taxon>Tracheophyta</taxon>
        <taxon>Spermatophyta</taxon>
        <taxon>Magnoliopsida</taxon>
        <taxon>eudicotyledons</taxon>
        <taxon>Gunneridae</taxon>
        <taxon>Pentapetalae</taxon>
        <taxon>rosids</taxon>
        <taxon>malvids</taxon>
        <taxon>Brassicales</taxon>
        <taxon>Brassicaceae</taxon>
        <taxon>Brassiceae</taxon>
        <taxon>Brassica</taxon>
    </lineage>
</organism>
<dbReference type="AlphaFoldDB" id="A0A8S9FT28"/>
<name>A0A8S9FT28_BRACR</name>
<accession>A0A8S9FT28</accession>
<comment type="caution">
    <text evidence="1">The sequence shown here is derived from an EMBL/GenBank/DDBJ whole genome shotgun (WGS) entry which is preliminary data.</text>
</comment>
<sequence>MASIDTQSVASIDAHTIASIDARSVLTCERGSNRLEHAKAGAQAPILISTSPSQVMKWQQEAEQECMMVVSGTEIPKPLIVSRSRSAGQLQSLFSSNSSCLKLVLVAVSSS</sequence>
<dbReference type="EMBL" id="QGKW02002228">
    <property type="protein sequence ID" value="KAF2535557.1"/>
    <property type="molecule type" value="Genomic_DNA"/>
</dbReference>
<evidence type="ECO:0000313" key="1">
    <source>
        <dbReference type="EMBL" id="KAF2535557.1"/>
    </source>
</evidence>